<sequence>MDEDNVFEEPYTMDKDNIFEQPNITECSSTLISIISQNTFEPEALSKNNPPEEYLTATEEHCNPLDF</sequence>
<organism evidence="1 2">
    <name type="scientific">Cetraspora pellucida</name>
    <dbReference type="NCBI Taxonomy" id="1433469"/>
    <lineage>
        <taxon>Eukaryota</taxon>
        <taxon>Fungi</taxon>
        <taxon>Fungi incertae sedis</taxon>
        <taxon>Mucoromycota</taxon>
        <taxon>Glomeromycotina</taxon>
        <taxon>Glomeromycetes</taxon>
        <taxon>Diversisporales</taxon>
        <taxon>Gigasporaceae</taxon>
        <taxon>Cetraspora</taxon>
    </lineage>
</organism>
<gene>
    <name evidence="1" type="ORF">CPELLU_LOCUS5338</name>
</gene>
<evidence type="ECO:0000313" key="1">
    <source>
        <dbReference type="EMBL" id="CAG8564026.1"/>
    </source>
</evidence>
<evidence type="ECO:0000313" key="2">
    <source>
        <dbReference type="Proteomes" id="UP000789759"/>
    </source>
</evidence>
<protein>
    <submittedName>
        <fullName evidence="1">3829_t:CDS:1</fullName>
    </submittedName>
</protein>
<dbReference type="AlphaFoldDB" id="A0A9N9BHG6"/>
<name>A0A9N9BHG6_9GLOM</name>
<accession>A0A9N9BHG6</accession>
<reference evidence="1" key="1">
    <citation type="submission" date="2021-06" db="EMBL/GenBank/DDBJ databases">
        <authorList>
            <person name="Kallberg Y."/>
            <person name="Tangrot J."/>
            <person name="Rosling A."/>
        </authorList>
    </citation>
    <scope>NUCLEOTIDE SEQUENCE</scope>
    <source>
        <strain evidence="1">FL966</strain>
    </source>
</reference>
<dbReference type="Proteomes" id="UP000789759">
    <property type="component" value="Unassembled WGS sequence"/>
</dbReference>
<keyword evidence="2" id="KW-1185">Reference proteome</keyword>
<proteinExistence type="predicted"/>
<comment type="caution">
    <text evidence="1">The sequence shown here is derived from an EMBL/GenBank/DDBJ whole genome shotgun (WGS) entry which is preliminary data.</text>
</comment>
<dbReference type="EMBL" id="CAJVQA010003024">
    <property type="protein sequence ID" value="CAG8564026.1"/>
    <property type="molecule type" value="Genomic_DNA"/>
</dbReference>